<dbReference type="Proteomes" id="UP000701702">
    <property type="component" value="Unassembled WGS sequence"/>
</dbReference>
<evidence type="ECO:0000259" key="1">
    <source>
        <dbReference type="Pfam" id="PF04972"/>
    </source>
</evidence>
<comment type="caution">
    <text evidence="2">The sequence shown here is derived from an EMBL/GenBank/DDBJ whole genome shotgun (WGS) entry which is preliminary data.</text>
</comment>
<evidence type="ECO:0000313" key="3">
    <source>
        <dbReference type="Proteomes" id="UP000701702"/>
    </source>
</evidence>
<protein>
    <recommendedName>
        <fullName evidence="1">BON domain-containing protein</fullName>
    </recommendedName>
</protein>
<accession>A0ABN7ZSV1</accession>
<gene>
    <name evidence="2" type="ORF">LMG23994_06820</name>
</gene>
<reference evidence="2 3" key="1">
    <citation type="submission" date="2021-08" db="EMBL/GenBank/DDBJ databases">
        <authorList>
            <person name="Peeters C."/>
        </authorList>
    </citation>
    <scope>NUCLEOTIDE SEQUENCE [LARGE SCALE GENOMIC DNA]</scope>
    <source>
        <strain evidence="2 3">LMG 23994</strain>
    </source>
</reference>
<dbReference type="RefSeq" id="WP_224010623.1">
    <property type="nucleotide sequence ID" value="NZ_CAJZAF010000068.1"/>
</dbReference>
<sequence length="199" mass="21435">MSKNPSLTSATDVLHRKQGNWNEQCEASSRLERAPLTAFRYGSHCGVERGTDVVDYFQTGFSSPLSHPYHVRFGGKQPDGVERYGMYGMGPSSRVRGPEYMGLPAPGPAALGLNVGDEFSSTVSPQSDTQLVAVIEERFAQTVDPGTVCVEAHEGVVTLRGTVRDAATRAILETEALACPGTKAVHNQLLTRPRLNMSG</sequence>
<dbReference type="Gene3D" id="3.30.1340.30">
    <property type="match status" value="1"/>
</dbReference>
<organism evidence="2 3">
    <name type="scientific">Cupriavidus pinatubonensis</name>
    <dbReference type="NCBI Taxonomy" id="248026"/>
    <lineage>
        <taxon>Bacteria</taxon>
        <taxon>Pseudomonadati</taxon>
        <taxon>Pseudomonadota</taxon>
        <taxon>Betaproteobacteria</taxon>
        <taxon>Burkholderiales</taxon>
        <taxon>Burkholderiaceae</taxon>
        <taxon>Cupriavidus</taxon>
    </lineage>
</organism>
<keyword evidence="3" id="KW-1185">Reference proteome</keyword>
<feature type="domain" description="BON" evidence="1">
    <location>
        <begin position="127"/>
        <end position="191"/>
    </location>
</feature>
<dbReference type="EMBL" id="CAJZAF010000068">
    <property type="protein sequence ID" value="CAG9187375.1"/>
    <property type="molecule type" value="Genomic_DNA"/>
</dbReference>
<dbReference type="Pfam" id="PF04972">
    <property type="entry name" value="BON"/>
    <property type="match status" value="1"/>
</dbReference>
<evidence type="ECO:0000313" key="2">
    <source>
        <dbReference type="EMBL" id="CAG9187375.1"/>
    </source>
</evidence>
<proteinExistence type="predicted"/>
<dbReference type="InterPro" id="IPR007055">
    <property type="entry name" value="BON_dom"/>
</dbReference>
<name>A0ABN7ZSV1_9BURK</name>